<evidence type="ECO:0000259" key="2">
    <source>
        <dbReference type="PROSITE" id="PS50086"/>
    </source>
</evidence>
<dbReference type="GO" id="GO:0031267">
    <property type="term" value="F:small GTPase binding"/>
    <property type="evidence" value="ECO:0007669"/>
    <property type="project" value="TreeGrafter"/>
</dbReference>
<feature type="region of interest" description="Disordered" evidence="1">
    <location>
        <begin position="488"/>
        <end position="606"/>
    </location>
</feature>
<dbReference type="InterPro" id="IPR050302">
    <property type="entry name" value="Rab_GAP_TBC_domain"/>
</dbReference>
<keyword evidence="4" id="KW-1185">Reference proteome</keyword>
<evidence type="ECO:0000313" key="4">
    <source>
        <dbReference type="Proteomes" id="UP001165085"/>
    </source>
</evidence>
<dbReference type="GO" id="GO:0005096">
    <property type="term" value="F:GTPase activator activity"/>
    <property type="evidence" value="ECO:0007669"/>
    <property type="project" value="TreeGrafter"/>
</dbReference>
<dbReference type="Proteomes" id="UP001165085">
    <property type="component" value="Unassembled WGS sequence"/>
</dbReference>
<feature type="domain" description="Rab-GAP TBC" evidence="2">
    <location>
        <begin position="161"/>
        <end position="371"/>
    </location>
</feature>
<dbReference type="EMBL" id="BRXY01000312">
    <property type="protein sequence ID" value="GMH86360.1"/>
    <property type="molecule type" value="Genomic_DNA"/>
</dbReference>
<name>A0A9W7EQK5_9STRA</name>
<feature type="compositionally biased region" description="Basic and acidic residues" evidence="1">
    <location>
        <begin position="7"/>
        <end position="26"/>
    </location>
</feature>
<gene>
    <name evidence="3" type="ORF">TrST_g81</name>
</gene>
<protein>
    <recommendedName>
        <fullName evidence="2">Rab-GAP TBC domain-containing protein</fullName>
    </recommendedName>
</protein>
<dbReference type="SUPFAM" id="SSF47923">
    <property type="entry name" value="Ypt/Rab-GAP domain of gyp1p"/>
    <property type="match status" value="2"/>
</dbReference>
<feature type="compositionally biased region" description="Low complexity" evidence="1">
    <location>
        <begin position="32"/>
        <end position="45"/>
    </location>
</feature>
<reference evidence="4" key="1">
    <citation type="journal article" date="2023" name="Commun. Biol.">
        <title>Genome analysis of Parmales, the sister group of diatoms, reveals the evolutionary specialization of diatoms from phago-mixotrophs to photoautotrophs.</title>
        <authorList>
            <person name="Ban H."/>
            <person name="Sato S."/>
            <person name="Yoshikawa S."/>
            <person name="Yamada K."/>
            <person name="Nakamura Y."/>
            <person name="Ichinomiya M."/>
            <person name="Sato N."/>
            <person name="Blanc-Mathieu R."/>
            <person name="Endo H."/>
            <person name="Kuwata A."/>
            <person name="Ogata H."/>
        </authorList>
    </citation>
    <scope>NUCLEOTIDE SEQUENCE [LARGE SCALE GENOMIC DNA]</scope>
    <source>
        <strain evidence="4">NIES 3701</strain>
    </source>
</reference>
<dbReference type="PANTHER" id="PTHR47219:SF20">
    <property type="entry name" value="TBC1 DOMAIN FAMILY MEMBER 2B"/>
    <property type="match status" value="1"/>
</dbReference>
<dbReference type="PROSITE" id="PS50086">
    <property type="entry name" value="TBC_RABGAP"/>
    <property type="match status" value="1"/>
</dbReference>
<dbReference type="SMART" id="SM00164">
    <property type="entry name" value="TBC"/>
    <property type="match status" value="1"/>
</dbReference>
<accession>A0A9W7EQK5</accession>
<evidence type="ECO:0000256" key="1">
    <source>
        <dbReference type="SAM" id="MobiDB-lite"/>
    </source>
</evidence>
<feature type="compositionally biased region" description="Low complexity" evidence="1">
    <location>
        <begin position="538"/>
        <end position="551"/>
    </location>
</feature>
<dbReference type="FunFam" id="1.10.8.270:FF:000026">
    <property type="entry name" value="TBC (Tre-2/Bub2/Cdc16) domain family"/>
    <property type="match status" value="1"/>
</dbReference>
<dbReference type="Gene3D" id="1.10.472.80">
    <property type="entry name" value="Ypt/Rab-GAP domain of gyp1p, domain 3"/>
    <property type="match status" value="1"/>
</dbReference>
<feature type="compositionally biased region" description="Low complexity" evidence="1">
    <location>
        <begin position="586"/>
        <end position="597"/>
    </location>
</feature>
<dbReference type="InterPro" id="IPR000195">
    <property type="entry name" value="Rab-GAP-TBC_dom"/>
</dbReference>
<dbReference type="Pfam" id="PF00566">
    <property type="entry name" value="RabGAP-TBC"/>
    <property type="match status" value="1"/>
</dbReference>
<comment type="caution">
    <text evidence="3">The sequence shown here is derived from an EMBL/GenBank/DDBJ whole genome shotgun (WGS) entry which is preliminary data.</text>
</comment>
<dbReference type="PANTHER" id="PTHR47219">
    <property type="entry name" value="RAB GTPASE-ACTIVATING PROTEIN 1-LIKE"/>
    <property type="match status" value="1"/>
</dbReference>
<feature type="region of interest" description="Disordered" evidence="1">
    <location>
        <begin position="1"/>
        <end position="92"/>
    </location>
</feature>
<evidence type="ECO:0000313" key="3">
    <source>
        <dbReference type="EMBL" id="GMH86360.1"/>
    </source>
</evidence>
<dbReference type="Gene3D" id="1.10.8.270">
    <property type="entry name" value="putative rabgap domain of human tbc1 domain family member 14 like domains"/>
    <property type="match status" value="1"/>
</dbReference>
<proteinExistence type="predicted"/>
<dbReference type="InterPro" id="IPR035969">
    <property type="entry name" value="Rab-GAP_TBC_sf"/>
</dbReference>
<dbReference type="AlphaFoldDB" id="A0A9W7EQK5"/>
<dbReference type="OrthoDB" id="294251at2759"/>
<sequence length="606" mass="67334">MEDEEGGVEKGKMTEEMNVKEGHFDQEGENPSQESSSSSPWLSSSNRQAGLSSTRSERKLSVTPRDQYGFDITHSPPTAPPTAKRSSQTADAHLREKWTKLLSKLSSLSQSDLDTVTSRWRTSQTSKSHHSLTLRNFQSKLNLSSPLTSLSLKFTKRIRSGVPLEMREQVWWLCSGASTKSRNAEANGEMTYRGILDFIEEQGKDENGLANVPVAMEVEKDLHRTFPNNSHFESEQGLSSLRTLLIAYGVRNKTVGYCQSMNFLAAFLLLNMEPERAFWVLAAIIEDILPADYYTKHMVGSRADQRVLLGCLKWKLPSLHKHFVKIGVAPENGNDVPLLEPLTCTWYLCIFINSLQLGSSLRVWDCFLHEGRKVLLRVGLSILKSCSPELMKCEDLIGVYEVLRNNRCVVSHMSDGPTPTMMNAEELIKLAYDKSWIGSFPHDKIDAMREEHQANVAEEARVMEVKRAEREKERLEREEQRRLKKLEEEKKRKEEEGDGGGGGSGEDGGDGGEGGDREQQTSPSPDTVPSLEPPSLPFPSLSISSQQSIGSDAGSELPSKFTSKRNSLMMLVGAPLEITPPPVPPTATSTSTSTSTSDAGNLKEED</sequence>
<organism evidence="3 4">
    <name type="scientific">Triparma strigata</name>
    <dbReference type="NCBI Taxonomy" id="1606541"/>
    <lineage>
        <taxon>Eukaryota</taxon>
        <taxon>Sar</taxon>
        <taxon>Stramenopiles</taxon>
        <taxon>Ochrophyta</taxon>
        <taxon>Bolidophyceae</taxon>
        <taxon>Parmales</taxon>
        <taxon>Triparmaceae</taxon>
        <taxon>Triparma</taxon>
    </lineage>
</organism>